<name>A0A1Q2MHD1_9BACT</name>
<keyword evidence="3" id="KW-1185">Reference proteome</keyword>
<dbReference type="OrthoDB" id="278818at2"/>
<organism evidence="2 3">
    <name type="scientific">Limihaloglobus sulfuriphilus</name>
    <dbReference type="NCBI Taxonomy" id="1851148"/>
    <lineage>
        <taxon>Bacteria</taxon>
        <taxon>Pseudomonadati</taxon>
        <taxon>Planctomycetota</taxon>
        <taxon>Phycisphaerae</taxon>
        <taxon>Sedimentisphaerales</taxon>
        <taxon>Sedimentisphaeraceae</taxon>
        <taxon>Limihaloglobus</taxon>
    </lineage>
</organism>
<dbReference type="KEGG" id="pbas:SMSP2_02495"/>
<dbReference type="STRING" id="1851148.SMSP2_02495"/>
<dbReference type="PROSITE" id="PS51257">
    <property type="entry name" value="PROKAR_LIPOPROTEIN"/>
    <property type="match status" value="1"/>
</dbReference>
<evidence type="ECO:0000313" key="3">
    <source>
        <dbReference type="Proteomes" id="UP000188181"/>
    </source>
</evidence>
<gene>
    <name evidence="2" type="ORF">SMSP2_02495</name>
</gene>
<protein>
    <submittedName>
        <fullName evidence="2">Type IV pilus biogenesis/stability protein PilW</fullName>
    </submittedName>
</protein>
<dbReference type="InterPro" id="IPR019734">
    <property type="entry name" value="TPR_rpt"/>
</dbReference>
<sequence length="226" mass="26058">MRKTIILTAVLLIFAVLSGCRSQRPSDVKELTREEQLQKAVERNYRKAEPHYELGVYYMQSGMLERAESEFNIALNCDPVYKEAQAAMVSVQDKLGNPERSKLLADTYIDQARNNAAESFLLGRAFQRHFYEDYAVKCYHNAERLAPESAVLNKYLGYYYLRKGDKAKAESYLTRSFHLDPYQPDVSSELGKLGVVVEIPPESQRNIFQRVTDPLADLFKREEIKE</sequence>
<feature type="repeat" description="TPR" evidence="1">
    <location>
        <begin position="150"/>
        <end position="183"/>
    </location>
</feature>
<accession>A0A1Q2MHD1</accession>
<dbReference type="SUPFAM" id="SSF48452">
    <property type="entry name" value="TPR-like"/>
    <property type="match status" value="1"/>
</dbReference>
<evidence type="ECO:0000256" key="1">
    <source>
        <dbReference type="PROSITE-ProRule" id="PRU00339"/>
    </source>
</evidence>
<keyword evidence="1" id="KW-0802">TPR repeat</keyword>
<dbReference type="EMBL" id="CP019646">
    <property type="protein sequence ID" value="AQQ72115.1"/>
    <property type="molecule type" value="Genomic_DNA"/>
</dbReference>
<dbReference type="AlphaFoldDB" id="A0A1Q2MHD1"/>
<evidence type="ECO:0000313" key="2">
    <source>
        <dbReference type="EMBL" id="AQQ72115.1"/>
    </source>
</evidence>
<feature type="repeat" description="TPR" evidence="1">
    <location>
        <begin position="48"/>
        <end position="81"/>
    </location>
</feature>
<dbReference type="SMART" id="SM00028">
    <property type="entry name" value="TPR"/>
    <property type="match status" value="3"/>
</dbReference>
<dbReference type="Proteomes" id="UP000188181">
    <property type="component" value="Chromosome"/>
</dbReference>
<dbReference type="InterPro" id="IPR011990">
    <property type="entry name" value="TPR-like_helical_dom_sf"/>
</dbReference>
<dbReference type="Pfam" id="PF13432">
    <property type="entry name" value="TPR_16"/>
    <property type="match status" value="1"/>
</dbReference>
<dbReference type="RefSeq" id="WP_146684341.1">
    <property type="nucleotide sequence ID" value="NZ_CP019646.1"/>
</dbReference>
<proteinExistence type="predicted"/>
<reference evidence="3" key="1">
    <citation type="submission" date="2017-02" db="EMBL/GenBank/DDBJ databases">
        <title>Comparative genomics and description of representatives of a novel lineage of planctomycetes thriving in anoxic sediments.</title>
        <authorList>
            <person name="Spring S."/>
            <person name="Bunk B."/>
            <person name="Sproer C."/>
        </authorList>
    </citation>
    <scope>NUCLEOTIDE SEQUENCE [LARGE SCALE GENOMIC DNA]</scope>
    <source>
        <strain evidence="3">SM-Chi-D1</strain>
    </source>
</reference>
<dbReference type="PROSITE" id="PS50005">
    <property type="entry name" value="TPR"/>
    <property type="match status" value="2"/>
</dbReference>
<dbReference type="Gene3D" id="1.25.40.10">
    <property type="entry name" value="Tetratricopeptide repeat domain"/>
    <property type="match status" value="1"/>
</dbReference>